<dbReference type="InterPro" id="IPR007750">
    <property type="entry name" value="DUF674"/>
</dbReference>
<dbReference type="Gene3D" id="3.10.20.90">
    <property type="entry name" value="Phosphatidylinositol 3-kinase Catalytic Subunit, Chain A, domain 1"/>
    <property type="match status" value="1"/>
</dbReference>
<dbReference type="PANTHER" id="PTHR33103">
    <property type="entry name" value="OS01G0153900 PROTEIN"/>
    <property type="match status" value="1"/>
</dbReference>
<dbReference type="PROSITE" id="PS50053">
    <property type="entry name" value="UBIQUITIN_2"/>
    <property type="match status" value="1"/>
</dbReference>
<dbReference type="PANTHER" id="PTHR33103:SF120">
    <property type="entry name" value="UBIQUITIN-LIKE DOMAIN-CONTAINING PROTEIN"/>
    <property type="match status" value="1"/>
</dbReference>
<dbReference type="Pfam" id="PF05056">
    <property type="entry name" value="DUF674"/>
    <property type="match status" value="1"/>
</dbReference>
<dbReference type="SUPFAM" id="SSF54236">
    <property type="entry name" value="Ubiquitin-like"/>
    <property type="match status" value="1"/>
</dbReference>
<organism evidence="2">
    <name type="scientific">Aegilops tauschii</name>
    <name type="common">Tausch's goatgrass</name>
    <name type="synonym">Aegilops squarrosa</name>
    <dbReference type="NCBI Taxonomy" id="37682"/>
    <lineage>
        <taxon>Eukaryota</taxon>
        <taxon>Viridiplantae</taxon>
        <taxon>Streptophyta</taxon>
        <taxon>Embryophyta</taxon>
        <taxon>Tracheophyta</taxon>
        <taxon>Spermatophyta</taxon>
        <taxon>Magnoliopsida</taxon>
        <taxon>Liliopsida</taxon>
        <taxon>Poales</taxon>
        <taxon>Poaceae</taxon>
        <taxon>BOP clade</taxon>
        <taxon>Pooideae</taxon>
        <taxon>Triticodae</taxon>
        <taxon>Triticeae</taxon>
        <taxon>Triticinae</taxon>
        <taxon>Aegilops</taxon>
    </lineage>
</organism>
<dbReference type="InterPro" id="IPR029071">
    <property type="entry name" value="Ubiquitin-like_domsf"/>
</dbReference>
<evidence type="ECO:0000256" key="1">
    <source>
        <dbReference type="SAM" id="MobiDB-lite"/>
    </source>
</evidence>
<dbReference type="AlphaFoldDB" id="R7VZ81"/>
<dbReference type="Pfam" id="PF00240">
    <property type="entry name" value="ubiquitin"/>
    <property type="match status" value="1"/>
</dbReference>
<dbReference type="FunFam" id="3.10.20.90:FF:000444">
    <property type="entry name" value="Protein CBG19533"/>
    <property type="match status" value="1"/>
</dbReference>
<dbReference type="InterPro" id="IPR000626">
    <property type="entry name" value="Ubiquitin-like_dom"/>
</dbReference>
<feature type="region of interest" description="Disordered" evidence="1">
    <location>
        <begin position="205"/>
        <end position="232"/>
    </location>
</feature>
<feature type="compositionally biased region" description="Polar residues" evidence="1">
    <location>
        <begin position="218"/>
        <end position="229"/>
    </location>
</feature>
<dbReference type="ExpressionAtlas" id="R7VZ81">
    <property type="expression patterns" value="baseline"/>
</dbReference>
<sequence length="446" mass="48995">MAAIKIKLAVDRSRNRVVFADAGSDFVDVLLSFLTLPLSALQSRAQGEPSPGCLSNLCDSVDRLRNSGLLKVEACHGMLLTPAHNDEFQDCKSASKYCDKAPNGSCKCWLVMARVLHVYDYGQVVRKETFVRGTGRFVISDDMTVKPASTGVIQSLPQAFGSNGIAHGFEELEVTVSWHSVSSMLKACLSSDTVLGDAFLTNEPDGKASHATAKPSINRKNPPSDQDSAGSFPESKIKILTPIKRRSWHSAGCFTGGLPGVMLLDPSIMPFDILSNILSDRCRPLDCRCRKDTMPELARYCFHPEIVEDRKYVVGDDLLIHQATAMSVMKYWSGRNKAMAVALLRAVLASKNALTEVFIDRLEAQSSTMQNMQIFARVPGGQIITVEVARSDTIATVKGRIKDKASIPEGFRHELVYGSRYLKDSRTVADYNLGRGCTITNEFFNK</sequence>
<accession>R7VZ81</accession>
<dbReference type="SMART" id="SM00213">
    <property type="entry name" value="UBQ"/>
    <property type="match status" value="1"/>
</dbReference>
<reference evidence="2" key="1">
    <citation type="submission" date="2015-06" db="UniProtKB">
        <authorList>
            <consortium name="EnsemblPlants"/>
        </authorList>
    </citation>
    <scope>IDENTIFICATION</scope>
</reference>
<dbReference type="EnsemblPlants" id="EMT00968">
    <property type="protein sequence ID" value="EMT00968"/>
    <property type="gene ID" value="F775_17883"/>
</dbReference>
<evidence type="ECO:0000313" key="2">
    <source>
        <dbReference type="EnsemblPlants" id="EMT00968"/>
    </source>
</evidence>
<protein>
    <submittedName>
        <fullName evidence="2">Uncharacterized protein</fullName>
    </submittedName>
</protein>
<name>R7VZ81_AEGTA</name>
<proteinExistence type="predicted"/>